<comment type="similarity">
    <text evidence="1">Belongs to the MHC class II family.</text>
</comment>
<dbReference type="OrthoDB" id="8925804at2759"/>
<organism evidence="6 7">
    <name type="scientific">Albula glossodonta</name>
    <name type="common">roundjaw bonefish</name>
    <dbReference type="NCBI Taxonomy" id="121402"/>
    <lineage>
        <taxon>Eukaryota</taxon>
        <taxon>Metazoa</taxon>
        <taxon>Chordata</taxon>
        <taxon>Craniata</taxon>
        <taxon>Vertebrata</taxon>
        <taxon>Euteleostomi</taxon>
        <taxon>Actinopterygii</taxon>
        <taxon>Neopterygii</taxon>
        <taxon>Teleostei</taxon>
        <taxon>Albuliformes</taxon>
        <taxon>Albulidae</taxon>
        <taxon>Albula</taxon>
    </lineage>
</organism>
<dbReference type="GO" id="GO:0006955">
    <property type="term" value="P:immune response"/>
    <property type="evidence" value="ECO:0007669"/>
    <property type="project" value="InterPro"/>
</dbReference>
<dbReference type="InterPro" id="IPR003006">
    <property type="entry name" value="Ig/MHC_CS"/>
</dbReference>
<dbReference type="SUPFAM" id="SSF54452">
    <property type="entry name" value="MHC antigen-recognition domain"/>
    <property type="match status" value="1"/>
</dbReference>
<proteinExistence type="inferred from homology"/>
<evidence type="ECO:0000313" key="7">
    <source>
        <dbReference type="Proteomes" id="UP000824540"/>
    </source>
</evidence>
<name>A0A8T2P6U9_9TELE</name>
<dbReference type="InterPro" id="IPR013783">
    <property type="entry name" value="Ig-like_fold"/>
</dbReference>
<gene>
    <name evidence="6" type="ORF">JZ751_009804</name>
</gene>
<evidence type="ECO:0000256" key="1">
    <source>
        <dbReference type="ARBA" id="ARBA00007394"/>
    </source>
</evidence>
<reference evidence="6" key="1">
    <citation type="thesis" date="2021" institute="BYU ScholarsArchive" country="Provo, UT, USA">
        <title>Applications of and Algorithms for Genome Assembly and Genomic Analyses with an Emphasis on Marine Teleosts.</title>
        <authorList>
            <person name="Pickett B.D."/>
        </authorList>
    </citation>
    <scope>NUCLEOTIDE SEQUENCE</scope>
    <source>
        <strain evidence="6">HI-2016</strain>
    </source>
</reference>
<dbReference type="GO" id="GO:0019882">
    <property type="term" value="P:antigen processing and presentation"/>
    <property type="evidence" value="ECO:0007669"/>
    <property type="project" value="InterPro"/>
</dbReference>
<dbReference type="PROSITE" id="PS00290">
    <property type="entry name" value="IG_MHC"/>
    <property type="match status" value="1"/>
</dbReference>
<keyword evidence="3" id="KW-0393">Immunoglobulin domain</keyword>
<feature type="domain" description="Ig-like" evidence="5">
    <location>
        <begin position="73"/>
        <end position="171"/>
    </location>
</feature>
<dbReference type="InterPro" id="IPR001003">
    <property type="entry name" value="MHC_II_a_N"/>
</dbReference>
<dbReference type="InterPro" id="IPR050160">
    <property type="entry name" value="MHC/Immunoglobulin"/>
</dbReference>
<protein>
    <recommendedName>
        <fullName evidence="5">Ig-like domain-containing protein</fullName>
    </recommendedName>
</protein>
<keyword evidence="7" id="KW-1185">Reference proteome</keyword>
<feature type="signal peptide" evidence="4">
    <location>
        <begin position="1"/>
        <end position="22"/>
    </location>
</feature>
<evidence type="ECO:0000256" key="3">
    <source>
        <dbReference type="ARBA" id="ARBA00023319"/>
    </source>
</evidence>
<keyword evidence="4" id="KW-0732">Signal</keyword>
<dbReference type="AlphaFoldDB" id="A0A8T2P6U9"/>
<evidence type="ECO:0000259" key="5">
    <source>
        <dbReference type="PROSITE" id="PS50835"/>
    </source>
</evidence>
<dbReference type="InterPro" id="IPR003597">
    <property type="entry name" value="Ig_C1-set"/>
</dbReference>
<feature type="chain" id="PRO_5035922632" description="Ig-like domain-containing protein" evidence="4">
    <location>
        <begin position="23"/>
        <end position="179"/>
    </location>
</feature>
<dbReference type="Proteomes" id="UP000824540">
    <property type="component" value="Unassembled WGS sequence"/>
</dbReference>
<dbReference type="InterPro" id="IPR011162">
    <property type="entry name" value="MHC_I/II-like_Ag-recog"/>
</dbReference>
<keyword evidence="2" id="KW-0325">Glycoprotein</keyword>
<dbReference type="SMART" id="SM00407">
    <property type="entry name" value="IGc1"/>
    <property type="match status" value="1"/>
</dbReference>
<dbReference type="PROSITE" id="PS50835">
    <property type="entry name" value="IG_LIKE"/>
    <property type="match status" value="1"/>
</dbReference>
<dbReference type="Gene3D" id="2.60.40.10">
    <property type="entry name" value="Immunoglobulins"/>
    <property type="match status" value="1"/>
</dbReference>
<sequence length="179" mass="20450">MKYSICTAVLLGAFCVLAKVEAHIDIAYSSCLTNDTDPEDGLQLDGDELFYTDFKNKDLVYTQPDFVNKIQFPTWLQTAEANLQSTVFPRNEVVLGRSNTLICLVNNFHPAPIKVKWTKNNVEVKEKVTLSRYYPNRDFTLYQFSTLSIVPEEGDIYSCTVEHRGLQEPLTRALMKIQD</sequence>
<dbReference type="EMBL" id="JAFBMS010000018">
    <property type="protein sequence ID" value="KAG9345258.1"/>
    <property type="molecule type" value="Genomic_DNA"/>
</dbReference>
<comment type="caution">
    <text evidence="6">The sequence shown here is derived from an EMBL/GenBank/DDBJ whole genome shotgun (WGS) entry which is preliminary data.</text>
</comment>
<accession>A0A8T2P6U9</accession>
<dbReference type="PANTHER" id="PTHR19944:SF105">
    <property type="entry name" value="RLA CLASS II HISTOCOMPATIBILITY ANTIGEN, DP ALPHA-1 CHAIN"/>
    <property type="match status" value="1"/>
</dbReference>
<evidence type="ECO:0000256" key="2">
    <source>
        <dbReference type="ARBA" id="ARBA00023180"/>
    </source>
</evidence>
<dbReference type="InterPro" id="IPR007110">
    <property type="entry name" value="Ig-like_dom"/>
</dbReference>
<evidence type="ECO:0000313" key="6">
    <source>
        <dbReference type="EMBL" id="KAG9345258.1"/>
    </source>
</evidence>
<dbReference type="Pfam" id="PF00993">
    <property type="entry name" value="MHC_II_alpha"/>
    <property type="match status" value="1"/>
</dbReference>
<dbReference type="Pfam" id="PF07654">
    <property type="entry name" value="C1-set"/>
    <property type="match status" value="1"/>
</dbReference>
<dbReference type="SUPFAM" id="SSF48726">
    <property type="entry name" value="Immunoglobulin"/>
    <property type="match status" value="1"/>
</dbReference>
<dbReference type="PANTHER" id="PTHR19944">
    <property type="entry name" value="MHC CLASS II-RELATED"/>
    <property type="match status" value="1"/>
</dbReference>
<evidence type="ECO:0000256" key="4">
    <source>
        <dbReference type="SAM" id="SignalP"/>
    </source>
</evidence>
<dbReference type="GO" id="GO:0042613">
    <property type="term" value="C:MHC class II protein complex"/>
    <property type="evidence" value="ECO:0007669"/>
    <property type="project" value="InterPro"/>
</dbReference>
<dbReference type="InterPro" id="IPR036179">
    <property type="entry name" value="Ig-like_dom_sf"/>
</dbReference>